<comment type="caution">
    <text evidence="1">The sequence shown here is derived from an EMBL/GenBank/DDBJ whole genome shotgun (WGS) entry which is preliminary data.</text>
</comment>
<dbReference type="Proteomes" id="UP001162992">
    <property type="component" value="Chromosome 16"/>
</dbReference>
<proteinExistence type="predicted"/>
<protein>
    <submittedName>
        <fullName evidence="1">Uncharacterized protein</fullName>
    </submittedName>
</protein>
<dbReference type="EMBL" id="CM055107">
    <property type="protein sequence ID" value="KAJ7527701.1"/>
    <property type="molecule type" value="Genomic_DNA"/>
</dbReference>
<keyword evidence="2" id="KW-1185">Reference proteome</keyword>
<organism evidence="1 2">
    <name type="scientific">Diphasiastrum complanatum</name>
    <name type="common">Issler's clubmoss</name>
    <name type="synonym">Lycopodium complanatum</name>
    <dbReference type="NCBI Taxonomy" id="34168"/>
    <lineage>
        <taxon>Eukaryota</taxon>
        <taxon>Viridiplantae</taxon>
        <taxon>Streptophyta</taxon>
        <taxon>Embryophyta</taxon>
        <taxon>Tracheophyta</taxon>
        <taxon>Lycopodiopsida</taxon>
        <taxon>Lycopodiales</taxon>
        <taxon>Lycopodiaceae</taxon>
        <taxon>Lycopodioideae</taxon>
        <taxon>Diphasiastrum</taxon>
    </lineage>
</organism>
<name>A0ACC2BD53_DIPCM</name>
<accession>A0ACC2BD53</accession>
<evidence type="ECO:0000313" key="1">
    <source>
        <dbReference type="EMBL" id="KAJ7527701.1"/>
    </source>
</evidence>
<sequence length="65" mass="7416">MKRVVSELDAIGNASEKEPLKEFLLLQGVRFAFRVHQFAGGFDAESMQAFEELRNRAQNERSTKS</sequence>
<evidence type="ECO:0000313" key="2">
    <source>
        <dbReference type="Proteomes" id="UP001162992"/>
    </source>
</evidence>
<gene>
    <name evidence="1" type="ORF">O6H91_16G067400</name>
</gene>
<reference evidence="2" key="1">
    <citation type="journal article" date="2024" name="Proc. Natl. Acad. Sci. U.S.A.">
        <title>Extraordinary preservation of gene collinearity over three hundred million years revealed in homosporous lycophytes.</title>
        <authorList>
            <person name="Li C."/>
            <person name="Wickell D."/>
            <person name="Kuo L.Y."/>
            <person name="Chen X."/>
            <person name="Nie B."/>
            <person name="Liao X."/>
            <person name="Peng D."/>
            <person name="Ji J."/>
            <person name="Jenkins J."/>
            <person name="Williams M."/>
            <person name="Shu S."/>
            <person name="Plott C."/>
            <person name="Barry K."/>
            <person name="Rajasekar S."/>
            <person name="Grimwood J."/>
            <person name="Han X."/>
            <person name="Sun S."/>
            <person name="Hou Z."/>
            <person name="He W."/>
            <person name="Dai G."/>
            <person name="Sun C."/>
            <person name="Schmutz J."/>
            <person name="Leebens-Mack J.H."/>
            <person name="Li F.W."/>
            <person name="Wang L."/>
        </authorList>
    </citation>
    <scope>NUCLEOTIDE SEQUENCE [LARGE SCALE GENOMIC DNA]</scope>
    <source>
        <strain evidence="2">cv. PW_Plant_1</strain>
    </source>
</reference>